<feature type="compositionally biased region" description="Polar residues" evidence="4">
    <location>
        <begin position="245"/>
        <end position="262"/>
    </location>
</feature>
<dbReference type="Gene3D" id="1.25.40.10">
    <property type="entry name" value="Tetratricopeptide repeat domain"/>
    <property type="match status" value="5"/>
</dbReference>
<dbReference type="GO" id="GO:0005739">
    <property type="term" value="C:mitochondrion"/>
    <property type="evidence" value="ECO:0007669"/>
    <property type="project" value="TreeGrafter"/>
</dbReference>
<evidence type="ECO:0000313" key="6">
    <source>
        <dbReference type="EMBL" id="CAG8584973.1"/>
    </source>
</evidence>
<dbReference type="EMBL" id="CAJVPL010001727">
    <property type="protein sequence ID" value="CAG8584973.1"/>
    <property type="molecule type" value="Genomic_DNA"/>
</dbReference>
<dbReference type="GO" id="GO:0003729">
    <property type="term" value="F:mRNA binding"/>
    <property type="evidence" value="ECO:0007669"/>
    <property type="project" value="TreeGrafter"/>
</dbReference>
<evidence type="ECO:0000313" key="7">
    <source>
        <dbReference type="Proteomes" id="UP000789831"/>
    </source>
</evidence>
<dbReference type="GO" id="GO:0007005">
    <property type="term" value="P:mitochondrion organization"/>
    <property type="evidence" value="ECO:0007669"/>
    <property type="project" value="TreeGrafter"/>
</dbReference>
<dbReference type="PROSITE" id="PS51375">
    <property type="entry name" value="PPR"/>
    <property type="match status" value="10"/>
</dbReference>
<feature type="compositionally biased region" description="Polar residues" evidence="4">
    <location>
        <begin position="275"/>
        <end position="286"/>
    </location>
</feature>
<comment type="caution">
    <text evidence="6">The sequence shown here is derived from an EMBL/GenBank/DDBJ whole genome shotgun (WGS) entry which is preliminary data.</text>
</comment>
<dbReference type="Pfam" id="PF01535">
    <property type="entry name" value="PPR"/>
    <property type="match status" value="1"/>
</dbReference>
<feature type="repeat" description="PPR" evidence="2">
    <location>
        <begin position="827"/>
        <end position="861"/>
    </location>
</feature>
<evidence type="ECO:0000256" key="4">
    <source>
        <dbReference type="SAM" id="MobiDB-lite"/>
    </source>
</evidence>
<feature type="repeat" description="PPR" evidence="2">
    <location>
        <begin position="897"/>
        <end position="931"/>
    </location>
</feature>
<feature type="compositionally biased region" description="Basic and acidic residues" evidence="4">
    <location>
        <begin position="326"/>
        <end position="336"/>
    </location>
</feature>
<reference evidence="6" key="1">
    <citation type="submission" date="2021-06" db="EMBL/GenBank/DDBJ databases">
        <authorList>
            <person name="Kallberg Y."/>
            <person name="Tangrot J."/>
            <person name="Rosling A."/>
        </authorList>
    </citation>
    <scope>NUCLEOTIDE SEQUENCE</scope>
    <source>
        <strain evidence="6">MT106</strain>
    </source>
</reference>
<dbReference type="InterPro" id="IPR002885">
    <property type="entry name" value="PPR_rpt"/>
</dbReference>
<dbReference type="PANTHER" id="PTHR47934:SF2">
    <property type="entry name" value="OS07G0671200 PROTEIN"/>
    <property type="match status" value="1"/>
</dbReference>
<feature type="repeat" description="PPR" evidence="2">
    <location>
        <begin position="1155"/>
        <end position="1189"/>
    </location>
</feature>
<dbReference type="NCBIfam" id="TIGR00756">
    <property type="entry name" value="PPR"/>
    <property type="match status" value="9"/>
</dbReference>
<accession>A0A9N9C399</accession>
<feature type="repeat" description="PPR" evidence="2">
    <location>
        <begin position="967"/>
        <end position="1001"/>
    </location>
</feature>
<proteinExistence type="predicted"/>
<feature type="repeat" description="PPR" evidence="2">
    <location>
        <begin position="1037"/>
        <end position="1067"/>
    </location>
</feature>
<feature type="repeat" description="PPR" evidence="2">
    <location>
        <begin position="932"/>
        <end position="966"/>
    </location>
</feature>
<dbReference type="GO" id="GO:0006396">
    <property type="term" value="P:RNA processing"/>
    <property type="evidence" value="ECO:0007669"/>
    <property type="project" value="TreeGrafter"/>
</dbReference>
<dbReference type="OrthoDB" id="185373at2759"/>
<feature type="region of interest" description="Disordered" evidence="4">
    <location>
        <begin position="436"/>
        <end position="529"/>
    </location>
</feature>
<protein>
    <submittedName>
        <fullName evidence="6">4605_t:CDS:1</fullName>
    </submittedName>
</protein>
<keyword evidence="7" id="KW-1185">Reference proteome</keyword>
<name>A0A9N9C399_9GLOM</name>
<feature type="domain" description="Pentatricopeptide repeat-containing protein-mitochondrial" evidence="5">
    <location>
        <begin position="819"/>
        <end position="921"/>
    </location>
</feature>
<dbReference type="Pfam" id="PF23276">
    <property type="entry name" value="TPR_24"/>
    <property type="match status" value="1"/>
</dbReference>
<feature type="repeat" description="PPR" evidence="2">
    <location>
        <begin position="1073"/>
        <end position="1107"/>
    </location>
</feature>
<evidence type="ECO:0000256" key="2">
    <source>
        <dbReference type="PROSITE-ProRule" id="PRU00708"/>
    </source>
</evidence>
<feature type="compositionally biased region" description="Basic and acidic residues" evidence="4">
    <location>
        <begin position="205"/>
        <end position="216"/>
    </location>
</feature>
<keyword evidence="3" id="KW-0175">Coiled coil</keyword>
<feature type="coiled-coil region" evidence="3">
    <location>
        <begin position="1228"/>
        <end position="1262"/>
    </location>
</feature>
<keyword evidence="1" id="KW-0677">Repeat</keyword>
<dbReference type="Pfam" id="PF13041">
    <property type="entry name" value="PPR_2"/>
    <property type="match status" value="4"/>
</dbReference>
<sequence length="1454" mass="166674">MQISCALTGLRSFNNKRYQITNHNFIKRFHPRSYFTSNHGLCETANVLSTTAPVVTSTNLWRTGSCNSNATNTYSYLFDHERRKVSYGNLSQRQQRQINTCASASYERILAPWNRNNINKRRDNLKSRSIKTVTQNQFWSVGLNFYKLSSRRQQQLNNLALICKSHLLTLEIGCKHYNDLFLFVNLRSGNNVAYFSSKNSGDSKSPSKRDKNDNKDSSTSQQTNADPLGSKKTSKKRSKNKTDDQATPLTQPNNDEPSSNKKLSAKKRVKEYINDQVTPLTPTPQDNIGPPQNKKSSVKKRVEESRIDQTTPPSPLVNKPPSNKKSLVEKHVEESRIYQATPPPPCDDNIEPLLNKSLGKKGAKENRVDQATTLPSHDDNIEPPLTKSLGKKRVKESSINQATPRSPLENEPPSNKKSLVKKRIEKIRIDQVTLPSSRVDNIEPPLTKSLGKKDVKESGIDQATTPPPRDNNIEPPSNKKPSVKKRVKESSIAPFPQGKMESSLNINKQKIDTDSISRKQASPSSRKKINTKQMLSPEILIYQQLQTEASVEEIWSTYLQLEATSKITLLKRENFIAIINQILKNYNSFVAPPKISKILQDMKLCKYSIRQHEKNLIIEVYLRNGNFNDARTLFDEIHNAKIEREFEAQSYNPFTKAANLMIEAYGKEKNLDQIDEILKTIKRKIILPDVGTNKILKEVVLNNIGNGSSAWFDQLVIRQLVNSVLAREICIEFAKIGKFNDALELYVNMKAVNMQLELGDFLTIINELKKRNHEKEALDMIDELVSSKLVLNQEALDIISGSYLEAISLEKAHDFLIELIKRGYDLDIKFFNNLIQKYARLGKVNSTLSLVTRMRSAGILPDFDTYTSLLELFVKVNDTNAMEKIFARMKSEGFDANLAIYNLLTRGYARSYDVQKAFEVCRTMLGAGIEPNEFTYNALISFFAEKSDPIGATMLYNEMKKFDLPSNVFTYTSLVKAHAWTSDIHGAEKIMRNMRIAGVEPNAPTYNIIMNARSKNRDFESCQLIFQEMVRLNVQPNNHTYSCLMEGLCRLGNMQAAESILARLKNTTDTKPDVFHYTMLMNAYVKHKKLERVFELYEEMLKEKIEPTYFTYAILINGHARMGNIEFARKLLSELIEQSKKTVKLEDIEWQNKLPAQAFTPLMDAYAKQGQSEKAKEIFAEMLSHGIRPEGHAYTILMDAYRYGGDYQAVWQMWQILRQDPEIGYLDIAESRSNLRSLKMRLKALEASNKRLIEGSEELEALPLQHPPRPPPHALSILMDVLITTQRFDIVEKEWRKLKSEGFSFDSDNLNSYSRSLILSRRIIEACDIIKQRLIRGWNSQLAFWRLDTERPKEELKSQKHELLRRKPNQFYPQKKTLILLGQVLEKLKSGELLIVNNMLEESIDYRSRSSSTTAKILTMDDIMQIYPDIVTATEAIGQVERYARREQERYQVY</sequence>
<evidence type="ECO:0000259" key="5">
    <source>
        <dbReference type="Pfam" id="PF23276"/>
    </source>
</evidence>
<feature type="repeat" description="PPR" evidence="2">
    <location>
        <begin position="862"/>
        <end position="896"/>
    </location>
</feature>
<dbReference type="Proteomes" id="UP000789831">
    <property type="component" value="Unassembled WGS sequence"/>
</dbReference>
<evidence type="ECO:0000256" key="1">
    <source>
        <dbReference type="ARBA" id="ARBA00022737"/>
    </source>
</evidence>
<feature type="repeat" description="PPR" evidence="2">
    <location>
        <begin position="1002"/>
        <end position="1036"/>
    </location>
</feature>
<dbReference type="InterPro" id="IPR051114">
    <property type="entry name" value="Mito_RNA_Proc_CCM1"/>
</dbReference>
<gene>
    <name evidence="6" type="ORF">AGERDE_LOCUS8316</name>
</gene>
<dbReference type="SUPFAM" id="SSF48452">
    <property type="entry name" value="TPR-like"/>
    <property type="match status" value="1"/>
</dbReference>
<dbReference type="InterPro" id="IPR057027">
    <property type="entry name" value="TPR_mt"/>
</dbReference>
<dbReference type="InterPro" id="IPR011990">
    <property type="entry name" value="TPR-like_helical_dom_sf"/>
</dbReference>
<feature type="repeat" description="PPR" evidence="2">
    <location>
        <begin position="1108"/>
        <end position="1142"/>
    </location>
</feature>
<feature type="region of interest" description="Disordered" evidence="4">
    <location>
        <begin position="196"/>
        <end position="421"/>
    </location>
</feature>
<dbReference type="PANTHER" id="PTHR47934">
    <property type="entry name" value="PENTATRICOPEPTIDE REPEAT-CONTAINING PROTEIN PET309, MITOCHONDRIAL"/>
    <property type="match status" value="1"/>
</dbReference>
<organism evidence="6 7">
    <name type="scientific">Ambispora gerdemannii</name>
    <dbReference type="NCBI Taxonomy" id="144530"/>
    <lineage>
        <taxon>Eukaryota</taxon>
        <taxon>Fungi</taxon>
        <taxon>Fungi incertae sedis</taxon>
        <taxon>Mucoromycota</taxon>
        <taxon>Glomeromycotina</taxon>
        <taxon>Glomeromycetes</taxon>
        <taxon>Archaeosporales</taxon>
        <taxon>Ambisporaceae</taxon>
        <taxon>Ambispora</taxon>
    </lineage>
</organism>
<evidence type="ECO:0000256" key="3">
    <source>
        <dbReference type="SAM" id="Coils"/>
    </source>
</evidence>